<proteinExistence type="predicted"/>
<keyword evidence="3" id="KW-1185">Reference proteome</keyword>
<evidence type="ECO:0000256" key="1">
    <source>
        <dbReference type="SAM" id="Phobius"/>
    </source>
</evidence>
<reference evidence="2 3" key="1">
    <citation type="journal article" date="2023" name="Int. J. Mol. Sci.">
        <title>De Novo Assembly and Annotation of 11 Diverse Shrub Willow (Salix) Genomes Reveals Novel Gene Organization in Sex-Linked Regions.</title>
        <authorList>
            <person name="Hyden B."/>
            <person name="Feng K."/>
            <person name="Yates T.B."/>
            <person name="Jawdy S."/>
            <person name="Cereghino C."/>
            <person name="Smart L.B."/>
            <person name="Muchero W."/>
        </authorList>
    </citation>
    <scope>NUCLEOTIDE SEQUENCE [LARGE SCALE GENOMIC DNA]</scope>
    <source>
        <tissue evidence="2">Shoot tip</tissue>
    </source>
</reference>
<evidence type="ECO:0000313" key="2">
    <source>
        <dbReference type="EMBL" id="KAJ6435663.1"/>
    </source>
</evidence>
<dbReference type="AlphaFoldDB" id="A0AAD6L5R3"/>
<dbReference type="Proteomes" id="UP001162972">
    <property type="component" value="Chromosome 18"/>
</dbReference>
<keyword evidence="1" id="KW-0812">Transmembrane</keyword>
<keyword evidence="1" id="KW-1133">Transmembrane helix</keyword>
<evidence type="ECO:0000313" key="3">
    <source>
        <dbReference type="Proteomes" id="UP001162972"/>
    </source>
</evidence>
<feature type="transmembrane region" description="Helical" evidence="1">
    <location>
        <begin position="42"/>
        <end position="75"/>
    </location>
</feature>
<accession>A0AAD6L5R3</accession>
<protein>
    <submittedName>
        <fullName evidence="2">Uncharacterized protein</fullName>
    </submittedName>
</protein>
<comment type="caution">
    <text evidence="2">The sequence shown here is derived from an EMBL/GenBank/DDBJ whole genome shotgun (WGS) entry which is preliminary data.</text>
</comment>
<name>A0AAD6L5R3_9ROSI</name>
<dbReference type="EMBL" id="JAPFFJ010000001">
    <property type="protein sequence ID" value="KAJ6435663.1"/>
    <property type="molecule type" value="Genomic_DNA"/>
</dbReference>
<organism evidence="2 3">
    <name type="scientific">Salix udensis</name>
    <dbReference type="NCBI Taxonomy" id="889485"/>
    <lineage>
        <taxon>Eukaryota</taxon>
        <taxon>Viridiplantae</taxon>
        <taxon>Streptophyta</taxon>
        <taxon>Embryophyta</taxon>
        <taxon>Tracheophyta</taxon>
        <taxon>Spermatophyta</taxon>
        <taxon>Magnoliopsida</taxon>
        <taxon>eudicotyledons</taxon>
        <taxon>Gunneridae</taxon>
        <taxon>Pentapetalae</taxon>
        <taxon>rosids</taxon>
        <taxon>fabids</taxon>
        <taxon>Malpighiales</taxon>
        <taxon>Salicaceae</taxon>
        <taxon>Saliceae</taxon>
        <taxon>Salix</taxon>
    </lineage>
</organism>
<keyword evidence="1" id="KW-0472">Membrane</keyword>
<sequence>MFLSFCSPFVVAANEGFSFLAWLRNTSDLSLVADLPGSFSPLIFLCFIFWFNMGFSLIVFLILLDLGNFFFLIMNRRFWLINLRREFVKRSID</sequence>
<gene>
    <name evidence="2" type="ORF">OIU84_000798</name>
</gene>